<comment type="caution">
    <text evidence="2">The sequence shown here is derived from an EMBL/GenBank/DDBJ whole genome shotgun (WGS) entry which is preliminary data.</text>
</comment>
<feature type="signal peptide" evidence="1">
    <location>
        <begin position="1"/>
        <end position="23"/>
    </location>
</feature>
<evidence type="ECO:0000313" key="2">
    <source>
        <dbReference type="EMBL" id="MDQ1110104.1"/>
    </source>
</evidence>
<protein>
    <recommendedName>
        <fullName evidence="4">Lipoprotein</fullName>
    </recommendedName>
</protein>
<evidence type="ECO:0000313" key="3">
    <source>
        <dbReference type="Proteomes" id="UP001226084"/>
    </source>
</evidence>
<dbReference type="EMBL" id="JAUTAS010000001">
    <property type="protein sequence ID" value="MDQ1110104.1"/>
    <property type="molecule type" value="Genomic_DNA"/>
</dbReference>
<organism evidence="2 3">
    <name type="scientific">Stenotrophomonas rhizophila</name>
    <dbReference type="NCBI Taxonomy" id="216778"/>
    <lineage>
        <taxon>Bacteria</taxon>
        <taxon>Pseudomonadati</taxon>
        <taxon>Pseudomonadota</taxon>
        <taxon>Gammaproteobacteria</taxon>
        <taxon>Lysobacterales</taxon>
        <taxon>Lysobacteraceae</taxon>
        <taxon>Stenotrophomonas</taxon>
    </lineage>
</organism>
<accession>A0AAP5EAK3</accession>
<dbReference type="Proteomes" id="UP001226084">
    <property type="component" value="Unassembled WGS sequence"/>
</dbReference>
<name>A0AAP5EAK3_9GAMM</name>
<evidence type="ECO:0008006" key="4">
    <source>
        <dbReference type="Google" id="ProtNLM"/>
    </source>
</evidence>
<gene>
    <name evidence="2" type="ORF">QE424_003263</name>
</gene>
<feature type="chain" id="PRO_5042992463" description="Lipoprotein" evidence="1">
    <location>
        <begin position="24"/>
        <end position="215"/>
    </location>
</feature>
<reference evidence="2" key="1">
    <citation type="submission" date="2023-07" db="EMBL/GenBank/DDBJ databases">
        <title>Functional and genomic diversity of the sorghum phyllosphere microbiome.</title>
        <authorList>
            <person name="Shade A."/>
        </authorList>
    </citation>
    <scope>NUCLEOTIDE SEQUENCE</scope>
    <source>
        <strain evidence="2">SORGH_AS_0457</strain>
    </source>
</reference>
<dbReference type="RefSeq" id="WP_306989970.1">
    <property type="nucleotide sequence ID" value="NZ_CP183298.1"/>
</dbReference>
<evidence type="ECO:0000256" key="1">
    <source>
        <dbReference type="SAM" id="SignalP"/>
    </source>
</evidence>
<sequence>MSPVLLRSTLAFALSALAAPAVAAADFATCFTLTPGLRYSTGDETLTIEKAEFAGQQAIRVQSAGGGVGTAAYYDASGRQLLGQDRYGISAWGGDASRPVMTDTFKPAPTFPQTARPGERFVVNGSGERTHHVEETVEPVDYDGFNDYTFVGFEDVEATVDDQPRTFKDTCHVSATFEDNRMEAWYAPGFGRIKFERYMGEELLMRDEIEAIHAE</sequence>
<dbReference type="AlphaFoldDB" id="A0AAP5EAK3"/>
<proteinExistence type="predicted"/>
<keyword evidence="1" id="KW-0732">Signal</keyword>